<dbReference type="RefSeq" id="WP_148930822.1">
    <property type="nucleotide sequence ID" value="NZ_VNHS01000007.1"/>
</dbReference>
<proteinExistence type="predicted"/>
<organism evidence="1 2">
    <name type="scientific">Paenibacillus methanolicus</name>
    <dbReference type="NCBI Taxonomy" id="582686"/>
    <lineage>
        <taxon>Bacteria</taxon>
        <taxon>Bacillati</taxon>
        <taxon>Bacillota</taxon>
        <taxon>Bacilli</taxon>
        <taxon>Bacillales</taxon>
        <taxon>Paenibacillaceae</taxon>
        <taxon>Paenibacillus</taxon>
    </lineage>
</organism>
<dbReference type="InterPro" id="IPR025335">
    <property type="entry name" value="DUF4241"/>
</dbReference>
<reference evidence="1 2" key="1">
    <citation type="submission" date="2019-07" db="EMBL/GenBank/DDBJ databases">
        <title>Genomic Encyclopedia of Type Strains, Phase III (KMG-III): the genomes of soil and plant-associated and newly described type strains.</title>
        <authorList>
            <person name="Whitman W."/>
        </authorList>
    </citation>
    <scope>NUCLEOTIDE SEQUENCE [LARGE SCALE GENOMIC DNA]</scope>
    <source>
        <strain evidence="1 2">BL24</strain>
    </source>
</reference>
<dbReference type="EMBL" id="VNHS01000007">
    <property type="protein sequence ID" value="TYP73269.1"/>
    <property type="molecule type" value="Genomic_DNA"/>
</dbReference>
<gene>
    <name evidence="1" type="ORF">BCM02_107253</name>
</gene>
<dbReference type="Proteomes" id="UP000323257">
    <property type="component" value="Unassembled WGS sequence"/>
</dbReference>
<dbReference type="AlphaFoldDB" id="A0A5S5C279"/>
<keyword evidence="2" id="KW-1185">Reference proteome</keyword>
<dbReference type="OrthoDB" id="2044786at2"/>
<sequence>MNRSYQILPFSQVKENLPKDCWAYSRNESNKGEFEEELVAYFSTDAWLDKLNLDMPFEMDNIFLILVDGNLSVHNYIYNKNTDGATGLIVKGNLTAGNMLVGGQEIYITGNLAVNELFWGDYNHGDLRVGGDVNAAIFAATDEYHVSITGTQYSKHHLSEWDEDGDWKQLDSGDIEQWLCAELYVEDEDEDEEGFRLTRGREVLDKLDSGQSLLNPLMTASVEPPQEEWGRFRERVTVEKIEEILSLPIVQEKYNDYYDLDRNGYWFGKLFFGFRLPGQGKCPRVDVGKEIVQHQGEEDFCFFHYEVLLDEQGQKYIGLSFQAGNGYEQQSEQIMPDDTDKLKKAIFYFEKLAQIVPIHNKKYIEDKNELEAIAAEKELVIQTLMNQEDLLDQTCELFGHTFRIITLKQAEQLLHELIHPGENRKLYYSILANYGSYDTDRPAYFLLMEEDAHLTHLDMEQFADCEERIGFRIEGYIFMSHLTVDQYMMAYDTDYSPPLVVFGNLQAKHIFLSGHSFYVGGNLQCECLYGFYNHGELIVSGQLEAGVVIARDFQMWINQIRSNVLIADNCIHGMTVFENEDNTYERMWTVYPSTFRSKDVLQEELVDPDHDGCWPNEQMLLKAFIDGKTVTDEAKRKQKYASFPEELSDKFQEVFGDPIFQKETSYTIAQKETANVFFYHSNGDEWKQIGYTNFIHHYGLRIVWYARQNRWQLIQDMYAEDGDLVCMFPSELEDEYAPSLAVKYWIPEAVQVFKAERRRLEQMNQPQDDLLSVLVEKENHPAIDRIVKALDLYIPTGTIVATDPVVSMERSGFKRQTPIGTFPVYLYFDHQYDRVACAELRFSEEEVHTWEMALLPEQEMKELQDGEAYGYLVDSGYGCFMDADSAKSMIQHEQLLEKQLGHDFISYYDNFLSDLLETKDGNLDYGEIVPDPQKPHNVALFSSGWGDGFYVSYFGLNKEGEVVRLVTDFGVI</sequence>
<name>A0A5S5C279_9BACL</name>
<dbReference type="Pfam" id="PF14025">
    <property type="entry name" value="DUF4241"/>
    <property type="match status" value="1"/>
</dbReference>
<comment type="caution">
    <text evidence="1">The sequence shown here is derived from an EMBL/GenBank/DDBJ whole genome shotgun (WGS) entry which is preliminary data.</text>
</comment>
<evidence type="ECO:0000313" key="2">
    <source>
        <dbReference type="Proteomes" id="UP000323257"/>
    </source>
</evidence>
<protein>
    <submittedName>
        <fullName evidence="1">Uncharacterized protein DUF4241</fullName>
    </submittedName>
</protein>
<evidence type="ECO:0000313" key="1">
    <source>
        <dbReference type="EMBL" id="TYP73269.1"/>
    </source>
</evidence>
<accession>A0A5S5C279</accession>